<dbReference type="AlphaFoldDB" id="A0A1B9DCS3"/>
<evidence type="ECO:0000313" key="2">
    <source>
        <dbReference type="EMBL" id="OCB60508.1"/>
    </source>
</evidence>
<sequence length="113" mass="12012">MAHNHFVTNKLAGALLSGGLAIAGLGFAAATAHADNGFGPHHWCPGQRHDPPTGPGDVVWDWNVCHTFYFTNYGMGNVVTSYSGKIAPVWDGDNPPPEAITPRQCPPIAFMCP</sequence>
<name>A0A1B9DCS3_MYCMA</name>
<feature type="signal peptide" evidence="1">
    <location>
        <begin position="1"/>
        <end position="34"/>
    </location>
</feature>
<gene>
    <name evidence="2" type="ORF">A5677_01120</name>
</gene>
<dbReference type="RefSeq" id="WP_065446439.1">
    <property type="nucleotide sequence ID" value="NZ_MBEC01000286.1"/>
</dbReference>
<reference evidence="2 3" key="1">
    <citation type="submission" date="2016-06" db="EMBL/GenBank/DDBJ databases">
        <authorList>
            <person name="Kjaerup R.B."/>
            <person name="Dalgaard T.S."/>
            <person name="Juul-Madsen H.R."/>
        </authorList>
    </citation>
    <scope>NUCLEOTIDE SEQUENCE [LARGE SCALE GENOMIC DNA]</scope>
    <source>
        <strain evidence="2 3">E3012</strain>
    </source>
</reference>
<protein>
    <recommendedName>
        <fullName evidence="4">Secreted protein</fullName>
    </recommendedName>
</protein>
<dbReference type="Proteomes" id="UP000092683">
    <property type="component" value="Unassembled WGS sequence"/>
</dbReference>
<evidence type="ECO:0000313" key="3">
    <source>
        <dbReference type="Proteomes" id="UP000092683"/>
    </source>
</evidence>
<feature type="chain" id="PRO_5008623970" description="Secreted protein" evidence="1">
    <location>
        <begin position="35"/>
        <end position="113"/>
    </location>
</feature>
<comment type="caution">
    <text evidence="2">The sequence shown here is derived from an EMBL/GenBank/DDBJ whole genome shotgun (WGS) entry which is preliminary data.</text>
</comment>
<keyword evidence="1" id="KW-0732">Signal</keyword>
<proteinExistence type="predicted"/>
<evidence type="ECO:0008006" key="4">
    <source>
        <dbReference type="Google" id="ProtNLM"/>
    </source>
</evidence>
<accession>A0A1B9DCS3</accession>
<dbReference type="EMBL" id="MBEE01000046">
    <property type="protein sequence ID" value="OCB60508.1"/>
    <property type="molecule type" value="Genomic_DNA"/>
</dbReference>
<organism evidence="2 3">
    <name type="scientific">Mycobacterium malmoense</name>
    <dbReference type="NCBI Taxonomy" id="1780"/>
    <lineage>
        <taxon>Bacteria</taxon>
        <taxon>Bacillati</taxon>
        <taxon>Actinomycetota</taxon>
        <taxon>Actinomycetes</taxon>
        <taxon>Mycobacteriales</taxon>
        <taxon>Mycobacteriaceae</taxon>
        <taxon>Mycobacterium</taxon>
    </lineage>
</organism>
<evidence type="ECO:0000256" key="1">
    <source>
        <dbReference type="SAM" id="SignalP"/>
    </source>
</evidence>